<dbReference type="InterPro" id="IPR027417">
    <property type="entry name" value="P-loop_NTPase"/>
</dbReference>
<dbReference type="Gene3D" id="3.40.50.300">
    <property type="entry name" value="P-loop containing nucleotide triphosphate hydrolases"/>
    <property type="match status" value="1"/>
</dbReference>
<evidence type="ECO:0000313" key="3">
    <source>
        <dbReference type="Proteomes" id="UP000183413"/>
    </source>
</evidence>
<dbReference type="PANTHER" id="PTHR47691:SF3">
    <property type="entry name" value="HTH-TYPE TRANSCRIPTIONAL REGULATOR RV0890C-RELATED"/>
    <property type="match status" value="1"/>
</dbReference>
<dbReference type="SUPFAM" id="SSF48452">
    <property type="entry name" value="TPR-like"/>
    <property type="match status" value="2"/>
</dbReference>
<gene>
    <name evidence="2" type="ORF">SAMN04489713_11073</name>
</gene>
<dbReference type="InParanoid" id="A0A1I5KNC2"/>
<dbReference type="PRINTS" id="PR00364">
    <property type="entry name" value="DISEASERSIST"/>
</dbReference>
<dbReference type="EMBL" id="FOVH01000010">
    <property type="protein sequence ID" value="SFO86488.1"/>
    <property type="molecule type" value="Genomic_DNA"/>
</dbReference>
<name>A0A1I5KNC2_9ACTN</name>
<protein>
    <submittedName>
        <fullName evidence="2">Tetratricopeptide (TPR) repeat</fullName>
    </submittedName>
</protein>
<dbReference type="PANTHER" id="PTHR47691">
    <property type="entry name" value="REGULATOR-RELATED"/>
    <property type="match status" value="1"/>
</dbReference>
<reference evidence="2 3" key="1">
    <citation type="submission" date="2016-10" db="EMBL/GenBank/DDBJ databases">
        <authorList>
            <person name="de Groot N.N."/>
        </authorList>
    </citation>
    <scope>NUCLEOTIDE SEQUENCE [LARGE SCALE GENOMIC DNA]</scope>
    <source>
        <strain evidence="2 3">DSM 43067</strain>
    </source>
</reference>
<dbReference type="InterPro" id="IPR019734">
    <property type="entry name" value="TPR_rpt"/>
</dbReference>
<dbReference type="Pfam" id="PF13424">
    <property type="entry name" value="TPR_12"/>
    <property type="match status" value="2"/>
</dbReference>
<organism evidence="2 3">
    <name type="scientific">Actinomadura madurae</name>
    <dbReference type="NCBI Taxonomy" id="1993"/>
    <lineage>
        <taxon>Bacteria</taxon>
        <taxon>Bacillati</taxon>
        <taxon>Actinomycetota</taxon>
        <taxon>Actinomycetes</taxon>
        <taxon>Streptosporangiales</taxon>
        <taxon>Thermomonosporaceae</taxon>
        <taxon>Actinomadura</taxon>
    </lineage>
</organism>
<dbReference type="GO" id="GO:0043531">
    <property type="term" value="F:ADP binding"/>
    <property type="evidence" value="ECO:0007669"/>
    <property type="project" value="InterPro"/>
</dbReference>
<keyword evidence="3" id="KW-1185">Reference proteome</keyword>
<dbReference type="SMART" id="SM00028">
    <property type="entry name" value="TPR"/>
    <property type="match status" value="8"/>
</dbReference>
<dbReference type="Proteomes" id="UP000183413">
    <property type="component" value="Unassembled WGS sequence"/>
</dbReference>
<dbReference type="Gene3D" id="1.25.40.10">
    <property type="entry name" value="Tetratricopeptide repeat domain"/>
    <property type="match status" value="2"/>
</dbReference>
<dbReference type="eggNOG" id="COG0457">
    <property type="taxonomic scope" value="Bacteria"/>
</dbReference>
<evidence type="ECO:0000256" key="1">
    <source>
        <dbReference type="SAM" id="MobiDB-lite"/>
    </source>
</evidence>
<dbReference type="AlphaFoldDB" id="A0A1I5KNC2"/>
<dbReference type="SUPFAM" id="SSF52540">
    <property type="entry name" value="P-loop containing nucleoside triphosphate hydrolases"/>
    <property type="match status" value="1"/>
</dbReference>
<proteinExistence type="predicted"/>
<dbReference type="STRING" id="1993.SAMN04489713_11073"/>
<sequence>MASDSKGGKKWPSVIDGWFKGPSVPGADSTASFLRMVEQLRTKVGEDADYRALTEAEWTHLLTQAQQESKKRQTGRPPADRRPVTETPMTLPVRPTAFTGRQDMLQNLLGRLDPDRSPHDMVVVSTVAGMGGVGKSALAIHAAHEARDRRWFPGGLLHLNLHGYDPRHGPADAETVVDRLLTDLGIKTRDLPPDLDGKHRLWQQTLARLADQHRPVLVLLDNVASSSQVMPLRPPTPHRMLVTSRQKLSDLRAYRIELPPMAEPEAVQLLDAALRVTNDSDDRVQRDLQASRDDDDGQAHRIAALCGYLPLALWIVAGLLSDEPLRPLADLADELQEAHTRLDALGYPGIDEEGRPLAVRAAMDLSYRRLDPQQQRAFRLMAFAPGHDISTDSATALLDGDRFDARRLLADLARGHLLEAPAFDRWSMHDLIRLYGAEHSAAHSAADHRDQALARLIQHYLRLTRERDARLTAPVTSSSDPEPRSSAFADLDIEYLNLTATAFSAVDDHYDQVRDLALYLGAYLKARRQFGIWIDLSERILQATRDRKDRAAESKVLCALGVALEGARRYPEAVEAHRRDLRLSRELADHAGERTALNNLGSALRGARRLHEGIEATREALNLSRSQGDTDGEVRALINGAGIQDEARRFDDAARSLRRALTIIRSANGDLEAEMVALSTLGIVLQRTEQFEESIDVLNEAITACRRLGDRHGEAANLSHLGIALGRTGETETAITTYRKAIAITRDIDDPHSEAQNLTNLGICLDVAGRPEEAVPVLRRAIALYEESGDPHEQAMVLDALGNALEAAGRPEESLATLTRAVAAFQALNDQYQEATSLTNLSAVQAGLDRYSDAIDTCKQAITIFQVLDDLDSEVQARRNLRIIKKLAKRERKGLVRRRWFGS</sequence>
<dbReference type="InterPro" id="IPR011990">
    <property type="entry name" value="TPR-like_helical_dom_sf"/>
</dbReference>
<feature type="region of interest" description="Disordered" evidence="1">
    <location>
        <begin position="64"/>
        <end position="94"/>
    </location>
</feature>
<accession>A0A1I5KNC2</accession>
<evidence type="ECO:0000313" key="2">
    <source>
        <dbReference type="EMBL" id="SFO86488.1"/>
    </source>
</evidence>
<dbReference type="RefSeq" id="WP_075022545.1">
    <property type="nucleotide sequence ID" value="NZ_FOVH01000010.1"/>
</dbReference>